<dbReference type="Proteomes" id="UP000321393">
    <property type="component" value="Unassembled WGS sequence"/>
</dbReference>
<name>A0A5A7UT43_CUCMM</name>
<reference evidence="2 3" key="1">
    <citation type="submission" date="2019-08" db="EMBL/GenBank/DDBJ databases">
        <title>Draft genome sequences of two oriental melons (Cucumis melo L. var makuwa).</title>
        <authorList>
            <person name="Kwon S.-Y."/>
        </authorList>
    </citation>
    <scope>NUCLEOTIDE SEQUENCE [LARGE SCALE GENOMIC DNA]</scope>
    <source>
        <strain evidence="3">cv. SW 3</strain>
        <tissue evidence="2">Leaf</tissue>
    </source>
</reference>
<comment type="caution">
    <text evidence="2">The sequence shown here is derived from an EMBL/GenBank/DDBJ whole genome shotgun (WGS) entry which is preliminary data.</text>
</comment>
<proteinExistence type="predicted"/>
<dbReference type="AlphaFoldDB" id="A0A5A7UT43"/>
<dbReference type="EMBL" id="SSTE01006781">
    <property type="protein sequence ID" value="KAA0058328.1"/>
    <property type="molecule type" value="Genomic_DNA"/>
</dbReference>
<accession>A0A5A7UT43</accession>
<organism evidence="2 3">
    <name type="scientific">Cucumis melo var. makuwa</name>
    <name type="common">Oriental melon</name>
    <dbReference type="NCBI Taxonomy" id="1194695"/>
    <lineage>
        <taxon>Eukaryota</taxon>
        <taxon>Viridiplantae</taxon>
        <taxon>Streptophyta</taxon>
        <taxon>Embryophyta</taxon>
        <taxon>Tracheophyta</taxon>
        <taxon>Spermatophyta</taxon>
        <taxon>Magnoliopsida</taxon>
        <taxon>eudicotyledons</taxon>
        <taxon>Gunneridae</taxon>
        <taxon>Pentapetalae</taxon>
        <taxon>rosids</taxon>
        <taxon>fabids</taxon>
        <taxon>Cucurbitales</taxon>
        <taxon>Cucurbitaceae</taxon>
        <taxon>Benincaseae</taxon>
        <taxon>Cucumis</taxon>
    </lineage>
</organism>
<feature type="compositionally biased region" description="Basic and acidic residues" evidence="1">
    <location>
        <begin position="181"/>
        <end position="190"/>
    </location>
</feature>
<evidence type="ECO:0000313" key="2">
    <source>
        <dbReference type="EMBL" id="KAA0058328.1"/>
    </source>
</evidence>
<feature type="region of interest" description="Disordered" evidence="1">
    <location>
        <begin position="181"/>
        <end position="200"/>
    </location>
</feature>
<protein>
    <submittedName>
        <fullName evidence="2">Uncharacterized protein</fullName>
    </submittedName>
</protein>
<evidence type="ECO:0000256" key="1">
    <source>
        <dbReference type="SAM" id="MobiDB-lite"/>
    </source>
</evidence>
<evidence type="ECO:0000313" key="3">
    <source>
        <dbReference type="Proteomes" id="UP000321393"/>
    </source>
</evidence>
<gene>
    <name evidence="2" type="ORF">E6C27_scaffold409G00090</name>
</gene>
<sequence length="211" mass="23302">MQVMYELELRLISGNGETLLTIGMCPSYIEWVYRGEPVNLYRGTSSNSFYEDNEMLEKLHDLQASIKHEEETTKKGLNYDVKWKHKFPVARHGHFWSLASLPLPLPLPLPEKIEMERTGNPVGSLHHVCVKRVVIPKDTHVDAACDRRCGSTGARAVHAGVRLDYDAGAARVRLNADGCGHDSGRGEEMRVGSASRGDGGASAGRVFGFGR</sequence>